<keyword evidence="4" id="KW-0233">DNA recombination</keyword>
<evidence type="ECO:0000256" key="3">
    <source>
        <dbReference type="ARBA" id="ARBA00023125"/>
    </source>
</evidence>
<dbReference type="Gene3D" id="1.10.10.60">
    <property type="entry name" value="Homeodomain-like"/>
    <property type="match status" value="1"/>
</dbReference>
<dbReference type="PANTHER" id="PTHR35004">
    <property type="entry name" value="TRANSPOSASE RV3428C-RELATED"/>
    <property type="match status" value="1"/>
</dbReference>
<evidence type="ECO:0000256" key="2">
    <source>
        <dbReference type="ARBA" id="ARBA00022578"/>
    </source>
</evidence>
<reference evidence="7 8" key="1">
    <citation type="submission" date="2024-01" db="EMBL/GenBank/DDBJ databases">
        <title>novel species in genus Adlercreutzia.</title>
        <authorList>
            <person name="Liu X."/>
        </authorList>
    </citation>
    <scope>NUCLEOTIDE SEQUENCE [LARGE SCALE GENOMIC DNA]</scope>
    <source>
        <strain evidence="7 8">R22</strain>
    </source>
</reference>
<dbReference type="CDD" id="cd00569">
    <property type="entry name" value="HTH_Hin_like"/>
    <property type="match status" value="1"/>
</dbReference>
<dbReference type="Gene3D" id="3.30.420.10">
    <property type="entry name" value="Ribonuclease H-like superfamily/Ribonuclease H"/>
    <property type="match status" value="1"/>
</dbReference>
<keyword evidence="8" id="KW-1185">Reference proteome</keyword>
<feature type="domain" description="HTH IS21-type" evidence="5">
    <location>
        <begin position="2"/>
        <end position="65"/>
    </location>
</feature>
<dbReference type="Pfam" id="PF22483">
    <property type="entry name" value="Mu-transpos_C_2"/>
    <property type="match status" value="1"/>
</dbReference>
<name>A0ABU6J1W5_9ACTN</name>
<dbReference type="PANTHER" id="PTHR35004:SF7">
    <property type="entry name" value="INTEGRASE PROTEIN"/>
    <property type="match status" value="1"/>
</dbReference>
<dbReference type="SUPFAM" id="SSF53098">
    <property type="entry name" value="Ribonuclease H-like"/>
    <property type="match status" value="1"/>
</dbReference>
<gene>
    <name evidence="7" type="primary">istA</name>
    <name evidence="7" type="ORF">VJ920_11885</name>
</gene>
<dbReference type="InterPro" id="IPR017894">
    <property type="entry name" value="HTH_IS21_transposase_type"/>
</dbReference>
<organism evidence="7 8">
    <name type="scientific">Adlercreutzia shanghongiae</name>
    <dbReference type="NCBI Taxonomy" id="3111773"/>
    <lineage>
        <taxon>Bacteria</taxon>
        <taxon>Bacillati</taxon>
        <taxon>Actinomycetota</taxon>
        <taxon>Coriobacteriia</taxon>
        <taxon>Eggerthellales</taxon>
        <taxon>Eggerthellaceae</taxon>
        <taxon>Adlercreutzia</taxon>
    </lineage>
</organism>
<comment type="similarity">
    <text evidence="1">Belongs to the transposase IS21/IS408/IS1162 family.</text>
</comment>
<dbReference type="SUPFAM" id="SSF46689">
    <property type="entry name" value="Homeodomain-like"/>
    <property type="match status" value="1"/>
</dbReference>
<sequence length="482" mass="53126">MSQVQTIRQLYRQGEKVSEIARRAGVARNTVYKYIGERDLSPKMPEPSRRGRILDDYRALIESWLDEDRRSWKKQRHTAHRIYVRLTTEEGVDVGESTVREYVRLLREERRCAAEEYLDLDWPPGTAQVDFGEADFNVGGIKRRLSFFVVSFPYSNVGVAQVFGGETAECVCQGLADIFRYVGGVPGLLVFDNATGVGKRVCDRIRTTELFSACAAHYGFDFRFCNPASGNEKGNVEAKVRYLRANLFVPVPQIASVAAYNRRLPDECMALSEKGHYLKGEPERQLFVEDRVELSSLPAKPFSCVTWVRRRADKYGKVKVGGCHLYSTDPALAGQELNVGLGAHAVSIHTADGLFVAEHARSFGSAPTDTTDPASQLAVLAYKTGGWGHSRVRSALPADIRGHMDGLARDDLKAMLRAMRDEAERSGWERTVEAMAACLAASGRMDPAGLEIAASRIGGGSITYDEPVDLAAYDAAVGMGVA</sequence>
<protein>
    <submittedName>
        <fullName evidence="7">IS21 family transposase</fullName>
    </submittedName>
</protein>
<dbReference type="Proteomes" id="UP001343724">
    <property type="component" value="Unassembled WGS sequence"/>
</dbReference>
<dbReference type="RefSeq" id="WP_326455250.1">
    <property type="nucleotide sequence ID" value="NZ_JAYMFH010000031.1"/>
</dbReference>
<evidence type="ECO:0000259" key="6">
    <source>
        <dbReference type="PROSITE" id="PS50994"/>
    </source>
</evidence>
<dbReference type="NCBIfam" id="NF033546">
    <property type="entry name" value="transpos_IS21"/>
    <property type="match status" value="1"/>
</dbReference>
<dbReference type="InterPro" id="IPR012337">
    <property type="entry name" value="RNaseH-like_sf"/>
</dbReference>
<dbReference type="InterPro" id="IPR054353">
    <property type="entry name" value="IstA-like_C"/>
</dbReference>
<evidence type="ECO:0000259" key="5">
    <source>
        <dbReference type="PROSITE" id="PS50531"/>
    </source>
</evidence>
<dbReference type="InterPro" id="IPR036397">
    <property type="entry name" value="RNaseH_sf"/>
</dbReference>
<comment type="caution">
    <text evidence="7">The sequence shown here is derived from an EMBL/GenBank/DDBJ whole genome shotgun (WGS) entry which is preliminary data.</text>
</comment>
<dbReference type="PROSITE" id="PS50994">
    <property type="entry name" value="INTEGRASE"/>
    <property type="match status" value="1"/>
</dbReference>
<dbReference type="InterPro" id="IPR009057">
    <property type="entry name" value="Homeodomain-like_sf"/>
</dbReference>
<evidence type="ECO:0000256" key="4">
    <source>
        <dbReference type="ARBA" id="ARBA00023172"/>
    </source>
</evidence>
<keyword evidence="3" id="KW-0238">DNA-binding</keyword>
<dbReference type="InterPro" id="IPR006120">
    <property type="entry name" value="Resolvase_HTH_dom"/>
</dbReference>
<evidence type="ECO:0000313" key="7">
    <source>
        <dbReference type="EMBL" id="MEC4296003.1"/>
    </source>
</evidence>
<dbReference type="PROSITE" id="PS50531">
    <property type="entry name" value="HTH_IS21"/>
    <property type="match status" value="1"/>
</dbReference>
<evidence type="ECO:0000313" key="8">
    <source>
        <dbReference type="Proteomes" id="UP001343724"/>
    </source>
</evidence>
<feature type="domain" description="Integrase catalytic" evidence="6">
    <location>
        <begin position="119"/>
        <end position="291"/>
    </location>
</feature>
<dbReference type="Pfam" id="PF02796">
    <property type="entry name" value="HTH_7"/>
    <property type="match status" value="1"/>
</dbReference>
<evidence type="ECO:0000256" key="1">
    <source>
        <dbReference type="ARBA" id="ARBA00009277"/>
    </source>
</evidence>
<keyword evidence="2" id="KW-0815">Transposition</keyword>
<dbReference type="InterPro" id="IPR001584">
    <property type="entry name" value="Integrase_cat-core"/>
</dbReference>
<dbReference type="EMBL" id="JAYMFH010000031">
    <property type="protein sequence ID" value="MEC4296003.1"/>
    <property type="molecule type" value="Genomic_DNA"/>
</dbReference>
<proteinExistence type="inferred from homology"/>
<accession>A0ABU6J1W5</accession>